<dbReference type="STRING" id="747676.F4RDZ4"/>
<dbReference type="OrthoDB" id="203724at2759"/>
<accession>F4RDZ4</accession>
<dbReference type="AlphaFoldDB" id="F4RDZ4"/>
<proteinExistence type="predicted"/>
<dbReference type="RefSeq" id="XP_007407218.1">
    <property type="nucleotide sequence ID" value="XM_007407156.1"/>
</dbReference>
<dbReference type="PANTHER" id="PTHR12975:SF6">
    <property type="entry name" value="TRAFFICKING PROTEIN PARTICLE COMPLEX SUBUNIT 8"/>
    <property type="match status" value="1"/>
</dbReference>
<dbReference type="GO" id="GO:1990072">
    <property type="term" value="C:TRAPPIII protein complex"/>
    <property type="evidence" value="ECO:0007669"/>
    <property type="project" value="TreeGrafter"/>
</dbReference>
<keyword evidence="2" id="KW-1185">Reference proteome</keyword>
<sequence length="227" mass="26062">MNLTQPLAKKGKRLNETLIQRMNELYEPDKSMKLEIKEDFGRIKVLSDDLIPIELLAGETIVSEFEIKNVGLGNVLRLACLISHDTFFRIGDPTTEQENFVYSTSPKDDLNLCNAIRLPNSISEDPPMPICDQLKPSESIKVPLICRGEMVGHHKTLWLFVFKIVGSEEFIGFRYVQRLNVLPSLNLKPIIRPSMIKEGFYVLTLEVNLLNCFHLAHFVYLLFDIQR</sequence>
<dbReference type="GeneID" id="18922192"/>
<dbReference type="EMBL" id="GL883097">
    <property type="protein sequence ID" value="EGG09491.1"/>
    <property type="molecule type" value="Genomic_DNA"/>
</dbReference>
<dbReference type="InParanoid" id="F4RDZ4"/>
<evidence type="ECO:0000313" key="2">
    <source>
        <dbReference type="Proteomes" id="UP000001072"/>
    </source>
</evidence>
<protein>
    <submittedName>
        <fullName evidence="1">Uncharacterized protein</fullName>
    </submittedName>
</protein>
<organism evidence="2">
    <name type="scientific">Melampsora larici-populina (strain 98AG31 / pathotype 3-4-7)</name>
    <name type="common">Poplar leaf rust fungus</name>
    <dbReference type="NCBI Taxonomy" id="747676"/>
    <lineage>
        <taxon>Eukaryota</taxon>
        <taxon>Fungi</taxon>
        <taxon>Dikarya</taxon>
        <taxon>Basidiomycota</taxon>
        <taxon>Pucciniomycotina</taxon>
        <taxon>Pucciniomycetes</taxon>
        <taxon>Pucciniales</taxon>
        <taxon>Melampsoraceae</taxon>
        <taxon>Melampsora</taxon>
    </lineage>
</organism>
<dbReference type="KEGG" id="mlr:MELLADRAFT_104217"/>
<name>F4RDZ4_MELLP</name>
<dbReference type="PANTHER" id="PTHR12975">
    <property type="entry name" value="TRANSPORT PROTEIN TRAPP"/>
    <property type="match status" value="1"/>
</dbReference>
<dbReference type="HOGENOM" id="CLU_1219924_0_0_1"/>
<gene>
    <name evidence="1" type="ORF">MELLADRAFT_104217</name>
</gene>
<dbReference type="InterPro" id="IPR024420">
    <property type="entry name" value="TRAPP_III_complex_Trs85"/>
</dbReference>
<dbReference type="VEuPathDB" id="FungiDB:MELLADRAFT_104217"/>
<dbReference type="Proteomes" id="UP000001072">
    <property type="component" value="Unassembled WGS sequence"/>
</dbReference>
<reference evidence="2" key="1">
    <citation type="journal article" date="2011" name="Proc. Natl. Acad. Sci. U.S.A.">
        <title>Obligate biotrophy features unraveled by the genomic analysis of rust fungi.</title>
        <authorList>
            <person name="Duplessis S."/>
            <person name="Cuomo C.A."/>
            <person name="Lin Y.-C."/>
            <person name="Aerts A."/>
            <person name="Tisserant E."/>
            <person name="Veneault-Fourrey C."/>
            <person name="Joly D.L."/>
            <person name="Hacquard S."/>
            <person name="Amselem J."/>
            <person name="Cantarel B.L."/>
            <person name="Chiu R."/>
            <person name="Coutinho P.M."/>
            <person name="Feau N."/>
            <person name="Field M."/>
            <person name="Frey P."/>
            <person name="Gelhaye E."/>
            <person name="Goldberg J."/>
            <person name="Grabherr M.G."/>
            <person name="Kodira C.D."/>
            <person name="Kohler A."/>
            <person name="Kuees U."/>
            <person name="Lindquist E.A."/>
            <person name="Lucas S.M."/>
            <person name="Mago R."/>
            <person name="Mauceli E."/>
            <person name="Morin E."/>
            <person name="Murat C."/>
            <person name="Pangilinan J.L."/>
            <person name="Park R."/>
            <person name="Pearson M."/>
            <person name="Quesneville H."/>
            <person name="Rouhier N."/>
            <person name="Sakthikumar S."/>
            <person name="Salamov A.A."/>
            <person name="Schmutz J."/>
            <person name="Selles B."/>
            <person name="Shapiro H."/>
            <person name="Tanguay P."/>
            <person name="Tuskan G.A."/>
            <person name="Henrissat B."/>
            <person name="Van de Peer Y."/>
            <person name="Rouze P."/>
            <person name="Ellis J.G."/>
            <person name="Dodds P.N."/>
            <person name="Schein J.E."/>
            <person name="Zhong S."/>
            <person name="Hamelin R.C."/>
            <person name="Grigoriev I.V."/>
            <person name="Szabo L.J."/>
            <person name="Martin F."/>
        </authorList>
    </citation>
    <scope>NUCLEOTIDE SEQUENCE [LARGE SCALE GENOMIC DNA]</scope>
    <source>
        <strain evidence="2">98AG31 / pathotype 3-4-7</strain>
    </source>
</reference>
<evidence type="ECO:0000313" key="1">
    <source>
        <dbReference type="EMBL" id="EGG09491.1"/>
    </source>
</evidence>